<dbReference type="Pfam" id="PF13791">
    <property type="entry name" value="Sigma_reg_C"/>
    <property type="match status" value="1"/>
</dbReference>
<dbReference type="EMBL" id="JBHSGS010000051">
    <property type="protein sequence ID" value="MFC4719977.1"/>
    <property type="molecule type" value="Genomic_DNA"/>
</dbReference>
<evidence type="ECO:0000313" key="4">
    <source>
        <dbReference type="Proteomes" id="UP001595969"/>
    </source>
</evidence>
<keyword evidence="4" id="KW-1185">Reference proteome</keyword>
<keyword evidence="1" id="KW-0812">Transmembrane</keyword>
<name>A0ABV9MVE7_9ENTE</name>
<dbReference type="InterPro" id="IPR025672">
    <property type="entry name" value="Sigma_reg_C_dom"/>
</dbReference>
<keyword evidence="1" id="KW-0472">Membrane</keyword>
<evidence type="ECO:0000259" key="2">
    <source>
        <dbReference type="Pfam" id="PF13791"/>
    </source>
</evidence>
<keyword evidence="1" id="KW-1133">Transmembrane helix</keyword>
<evidence type="ECO:0000313" key="3">
    <source>
        <dbReference type="EMBL" id="MFC4719977.1"/>
    </source>
</evidence>
<reference evidence="4" key="1">
    <citation type="journal article" date="2019" name="Int. J. Syst. Evol. Microbiol.">
        <title>The Global Catalogue of Microorganisms (GCM) 10K type strain sequencing project: providing services to taxonomists for standard genome sequencing and annotation.</title>
        <authorList>
            <consortium name="The Broad Institute Genomics Platform"/>
            <consortium name="The Broad Institute Genome Sequencing Center for Infectious Disease"/>
            <person name="Wu L."/>
            <person name="Ma J."/>
        </authorList>
    </citation>
    <scope>NUCLEOTIDE SEQUENCE [LARGE SCALE GENOMIC DNA]</scope>
    <source>
        <strain evidence="4">CGMCC 1.19032</strain>
    </source>
</reference>
<dbReference type="RefSeq" id="WP_204654993.1">
    <property type="nucleotide sequence ID" value="NZ_JAFBFD010000049.1"/>
</dbReference>
<comment type="caution">
    <text evidence="3">The sequence shown here is derived from an EMBL/GenBank/DDBJ whole genome shotgun (WGS) entry which is preliminary data.</text>
</comment>
<dbReference type="Proteomes" id="UP001595969">
    <property type="component" value="Unassembled WGS sequence"/>
</dbReference>
<sequence length="407" mass="47723">MKNNWQEVAERIKNKTATPEEQQAFEEKCAEYQWFQEYLFDEDWPDFLSDQESIKEDALFYKKIKNQTRNKLLRLILFILVSLFVLGGLGIWGFHKWEEYYYFDATATMPESKIPDLMTYELLYDELFFPDFQLRSGQIKEIGSAEYQIHYQYQKRYQETSQSLEHSYQIVRNGFQHLGEMNPAFTQSTYPMFLAAYESESMREMAKTLQEKNLEKITGLPQSSSVYGFLTFKEPLSMTQIFEQFGLSGWLSTEEATIHWLSVKNKATFQDQNQASMRMMGMDMGEGGLSFQFENTAYTKLNQQYPKLFPQAFVNSKPADTPEDYEQHFQSLLNYLIDQAAMLNYVSLQLNGAKEEFEAALQYVQTNGVKIDGLYFSAGRDKFLELAQNPFVLTTEVFETTLFSQRY</sequence>
<gene>
    <name evidence="3" type="ORF">ACFO5I_09590</name>
</gene>
<evidence type="ECO:0000256" key="1">
    <source>
        <dbReference type="SAM" id="Phobius"/>
    </source>
</evidence>
<feature type="domain" description="Sigma factor regulator C-terminal" evidence="2">
    <location>
        <begin position="221"/>
        <end position="397"/>
    </location>
</feature>
<protein>
    <submittedName>
        <fullName evidence="3">Anti sigma factor C-terminal domain-containing protein</fullName>
    </submittedName>
</protein>
<accession>A0ABV9MVE7</accession>
<feature type="transmembrane region" description="Helical" evidence="1">
    <location>
        <begin position="72"/>
        <end position="94"/>
    </location>
</feature>
<organism evidence="3 4">
    <name type="scientific">Enterococcus lemanii</name>
    <dbReference type="NCBI Taxonomy" id="1159752"/>
    <lineage>
        <taxon>Bacteria</taxon>
        <taxon>Bacillati</taxon>
        <taxon>Bacillota</taxon>
        <taxon>Bacilli</taxon>
        <taxon>Lactobacillales</taxon>
        <taxon>Enterococcaceae</taxon>
        <taxon>Enterococcus</taxon>
    </lineage>
</organism>
<proteinExistence type="predicted"/>